<sequence length="186" mass="20951">VECNLCVNLRYQCPGGGRLVEVVVEQFEQTSITTARSPTTLRWLFNEWIPKQKFDYVIGNIGLHELDDIQKHGGVDQFTAQASRFAGLVSEAAGGPAGPKFTYVLTTDASDDYYKEYAALTNSYHIKILNDIVKAQMERIKVPLADAFSVSRYHGSLHALHSDRVHMHQKNDLYYRQMALAVLTTL</sequence>
<keyword evidence="2" id="KW-1185">Reference proteome</keyword>
<accession>A0A813HNT0</accession>
<feature type="non-terminal residue" evidence="1">
    <location>
        <position position="186"/>
    </location>
</feature>
<dbReference type="AlphaFoldDB" id="A0A813HNT0"/>
<evidence type="ECO:0000313" key="2">
    <source>
        <dbReference type="Proteomes" id="UP000654075"/>
    </source>
</evidence>
<dbReference type="InterPro" id="IPR036514">
    <property type="entry name" value="SGNH_hydro_sf"/>
</dbReference>
<dbReference type="EMBL" id="CAJNNV010032172">
    <property type="protein sequence ID" value="CAE8639173.1"/>
    <property type="molecule type" value="Genomic_DNA"/>
</dbReference>
<name>A0A813HNT0_POLGL</name>
<dbReference type="Proteomes" id="UP000654075">
    <property type="component" value="Unassembled WGS sequence"/>
</dbReference>
<evidence type="ECO:0000313" key="1">
    <source>
        <dbReference type="EMBL" id="CAE8639173.1"/>
    </source>
</evidence>
<comment type="caution">
    <text evidence="1">The sequence shown here is derived from an EMBL/GenBank/DDBJ whole genome shotgun (WGS) entry which is preliminary data.</text>
</comment>
<gene>
    <name evidence="1" type="ORF">PGLA1383_LOCUS54221</name>
</gene>
<reference evidence="1" key="1">
    <citation type="submission" date="2021-02" db="EMBL/GenBank/DDBJ databases">
        <authorList>
            <person name="Dougan E. K."/>
            <person name="Rhodes N."/>
            <person name="Thang M."/>
            <person name="Chan C."/>
        </authorList>
    </citation>
    <scope>NUCLEOTIDE SEQUENCE</scope>
</reference>
<dbReference type="SUPFAM" id="SSF52266">
    <property type="entry name" value="SGNH hydrolase"/>
    <property type="match status" value="1"/>
</dbReference>
<organism evidence="1 2">
    <name type="scientific">Polarella glacialis</name>
    <name type="common">Dinoflagellate</name>
    <dbReference type="NCBI Taxonomy" id="89957"/>
    <lineage>
        <taxon>Eukaryota</taxon>
        <taxon>Sar</taxon>
        <taxon>Alveolata</taxon>
        <taxon>Dinophyceae</taxon>
        <taxon>Suessiales</taxon>
        <taxon>Suessiaceae</taxon>
        <taxon>Polarella</taxon>
    </lineage>
</organism>
<protein>
    <submittedName>
        <fullName evidence="1">Uncharacterized protein</fullName>
    </submittedName>
</protein>
<dbReference type="Gene3D" id="3.40.50.1110">
    <property type="entry name" value="SGNH hydrolase"/>
    <property type="match status" value="1"/>
</dbReference>
<proteinExistence type="predicted"/>